<evidence type="ECO:0000256" key="1">
    <source>
        <dbReference type="SAM" id="MobiDB-lite"/>
    </source>
</evidence>
<organism evidence="2 3">
    <name type="scientific">Haematococcus lacustris</name>
    <name type="common">Green alga</name>
    <name type="synonym">Haematococcus pluvialis</name>
    <dbReference type="NCBI Taxonomy" id="44745"/>
    <lineage>
        <taxon>Eukaryota</taxon>
        <taxon>Viridiplantae</taxon>
        <taxon>Chlorophyta</taxon>
        <taxon>core chlorophytes</taxon>
        <taxon>Chlorophyceae</taxon>
        <taxon>CS clade</taxon>
        <taxon>Chlamydomonadales</taxon>
        <taxon>Haematococcaceae</taxon>
        <taxon>Haematococcus</taxon>
    </lineage>
</organism>
<feature type="region of interest" description="Disordered" evidence="1">
    <location>
        <begin position="1"/>
        <end position="36"/>
    </location>
</feature>
<dbReference type="EMBL" id="BLLF01009465">
    <property type="protein sequence ID" value="GFH33731.1"/>
    <property type="molecule type" value="Genomic_DNA"/>
</dbReference>
<gene>
    <name evidence="2" type="ORF">HaLaN_33141</name>
</gene>
<protein>
    <submittedName>
        <fullName evidence="2">Uncharacterized protein</fullName>
    </submittedName>
</protein>
<name>A0A6A0AND9_HAELA</name>
<dbReference type="Proteomes" id="UP000485058">
    <property type="component" value="Unassembled WGS sequence"/>
</dbReference>
<evidence type="ECO:0000313" key="2">
    <source>
        <dbReference type="EMBL" id="GFH33731.1"/>
    </source>
</evidence>
<evidence type="ECO:0000313" key="3">
    <source>
        <dbReference type="Proteomes" id="UP000485058"/>
    </source>
</evidence>
<keyword evidence="3" id="KW-1185">Reference proteome</keyword>
<proteinExistence type="predicted"/>
<dbReference type="AlphaFoldDB" id="A0A6A0AND9"/>
<reference evidence="2 3" key="1">
    <citation type="submission" date="2020-02" db="EMBL/GenBank/DDBJ databases">
        <title>Draft genome sequence of Haematococcus lacustris strain NIES-144.</title>
        <authorList>
            <person name="Morimoto D."/>
            <person name="Nakagawa S."/>
            <person name="Yoshida T."/>
            <person name="Sawayama S."/>
        </authorList>
    </citation>
    <scope>NUCLEOTIDE SEQUENCE [LARGE SCALE GENOMIC DNA]</scope>
    <source>
        <strain evidence="2 3">NIES-144</strain>
    </source>
</reference>
<comment type="caution">
    <text evidence="2">The sequence shown here is derived from an EMBL/GenBank/DDBJ whole genome shotgun (WGS) entry which is preliminary data.</text>
</comment>
<feature type="non-terminal residue" evidence="2">
    <location>
        <position position="36"/>
    </location>
</feature>
<feature type="non-terminal residue" evidence="2">
    <location>
        <position position="1"/>
    </location>
</feature>
<sequence>MGPLLTAHSASPCLRRRGKQEQAPLTPRVQQVVGHK</sequence>
<accession>A0A6A0AND9</accession>